<feature type="region of interest" description="Disordered" evidence="1">
    <location>
        <begin position="124"/>
        <end position="167"/>
    </location>
</feature>
<feature type="compositionally biased region" description="Basic and acidic residues" evidence="1">
    <location>
        <begin position="437"/>
        <end position="458"/>
    </location>
</feature>
<name>A0AAP3AP80_RIEAN</name>
<evidence type="ECO:0000259" key="2">
    <source>
        <dbReference type="Pfam" id="PF13101"/>
    </source>
</evidence>
<sequence length="505" mass="57919">MANESTETNPQENTSVAEEQWTDLLLVYDQEEQQIRAVKGLDKDGQLETVPPVPAHEQDFMKVDPHGNILSNFFSNFLRQVKNPSHFSFFKIPIPNLLKVQLTPEDLQPYKIQPQEYQSLNQNTMEQTNEPQEVKDTQEVKNTTQEVNETPSQNTADEATQEQKHRYEVDDIDWNTMNSLGLSKEYLEKRNLLEPLLKGYKTDRLVPISMNLGSAVTRFDARLSLRKDNEGKVSVAIHGIRKEPQLDYPFFGHEFTQEDKENLLKTGNMGRVVELTNVKTGEKIPSIISIDELTNEIVALRQEYIKIPDEIKGIKLNEEQKQTLMEGKPLFLEGMISNKGEPFNANVQFNAEKRYVTFLFDENLTQKINTQPTFEEAPKELRGRKLTEEQYKVFSQGKPLYLEGLESKGTGKVYNGYFTYNQDTGKVKFTFQNPNKQQKEDKVTRQAKEINKKAKENKTTTTTTQTTTKTQKEATNKGVKTTTTTTKRTAKPKTPTKKATSGRKM</sequence>
<gene>
    <name evidence="4" type="ORF">OKE68_01390</name>
</gene>
<evidence type="ECO:0000313" key="4">
    <source>
        <dbReference type="EMBL" id="MCW0522974.1"/>
    </source>
</evidence>
<evidence type="ECO:0000259" key="3">
    <source>
        <dbReference type="Pfam" id="PF13351"/>
    </source>
</evidence>
<feature type="compositionally biased region" description="Polar residues" evidence="1">
    <location>
        <begin position="140"/>
        <end position="158"/>
    </location>
</feature>
<dbReference type="Pfam" id="PF13351">
    <property type="entry name" value="DUF4099"/>
    <property type="match status" value="1"/>
</dbReference>
<dbReference type="EMBL" id="JAOZYT010000005">
    <property type="protein sequence ID" value="MCW0522974.1"/>
    <property type="molecule type" value="Genomic_DNA"/>
</dbReference>
<feature type="compositionally biased region" description="Low complexity" evidence="1">
    <location>
        <begin position="459"/>
        <end position="469"/>
    </location>
</feature>
<feature type="domain" description="DUF4099" evidence="3">
    <location>
        <begin position="167"/>
        <end position="249"/>
    </location>
</feature>
<dbReference type="InterPro" id="IPR025222">
    <property type="entry name" value="DUF3945"/>
</dbReference>
<feature type="domain" description="DUF3945" evidence="2">
    <location>
        <begin position="308"/>
        <end position="361"/>
    </location>
</feature>
<evidence type="ECO:0000256" key="1">
    <source>
        <dbReference type="SAM" id="MobiDB-lite"/>
    </source>
</evidence>
<accession>A0AAP3AP80</accession>
<dbReference type="Pfam" id="PF13101">
    <property type="entry name" value="DUF3945"/>
    <property type="match status" value="2"/>
</dbReference>
<reference evidence="4" key="1">
    <citation type="submission" date="2022-10" db="EMBL/GenBank/DDBJ databases">
        <title>Sifting through the core-genome to identify putative cross-protective antigens against Riemerella anatipestifer.</title>
        <authorList>
            <person name="Zheng X."/>
            <person name="Zhang W."/>
        </authorList>
    </citation>
    <scope>NUCLEOTIDE SEQUENCE</scope>
    <source>
        <strain evidence="4">ZWRA178</strain>
    </source>
</reference>
<dbReference type="AlphaFoldDB" id="A0AAP3AP80"/>
<comment type="caution">
    <text evidence="4">The sequence shown here is derived from an EMBL/GenBank/DDBJ whole genome shotgun (WGS) entry which is preliminary data.</text>
</comment>
<organism evidence="4 5">
    <name type="scientific">Riemerella anatipestifer</name>
    <name type="common">Moraxella anatipestifer</name>
    <dbReference type="NCBI Taxonomy" id="34085"/>
    <lineage>
        <taxon>Bacteria</taxon>
        <taxon>Pseudomonadati</taxon>
        <taxon>Bacteroidota</taxon>
        <taxon>Flavobacteriia</taxon>
        <taxon>Flavobacteriales</taxon>
        <taxon>Weeksellaceae</taxon>
        <taxon>Riemerella</taxon>
    </lineage>
</organism>
<protein>
    <submittedName>
        <fullName evidence="4">DUF3945 domain-containing protein</fullName>
    </submittedName>
</protein>
<feature type="region of interest" description="Disordered" evidence="1">
    <location>
        <begin position="433"/>
        <end position="505"/>
    </location>
</feature>
<evidence type="ECO:0000313" key="5">
    <source>
        <dbReference type="Proteomes" id="UP001207440"/>
    </source>
</evidence>
<proteinExistence type="predicted"/>
<dbReference type="InterPro" id="IPR025343">
    <property type="entry name" value="DUF4099"/>
</dbReference>
<dbReference type="Proteomes" id="UP001207440">
    <property type="component" value="Unassembled WGS sequence"/>
</dbReference>
<dbReference type="RefSeq" id="WP_208809425.1">
    <property type="nucleotide sequence ID" value="NZ_CP081925.1"/>
</dbReference>
<feature type="compositionally biased region" description="Basic residues" evidence="1">
    <location>
        <begin position="488"/>
        <end position="505"/>
    </location>
</feature>
<feature type="domain" description="DUF3945" evidence="2">
    <location>
        <begin position="378"/>
        <end position="431"/>
    </location>
</feature>
<feature type="compositionally biased region" description="Low complexity" evidence="1">
    <location>
        <begin position="476"/>
        <end position="487"/>
    </location>
</feature>